<feature type="domain" description="GGDEF" evidence="1">
    <location>
        <begin position="30"/>
        <end position="163"/>
    </location>
</feature>
<dbReference type="RefSeq" id="WP_035247087.1">
    <property type="nucleotide sequence ID" value="NZ_ARXU01000005.1"/>
</dbReference>
<dbReference type="InterPro" id="IPR043128">
    <property type="entry name" value="Rev_trsase/Diguanyl_cyclase"/>
</dbReference>
<reference evidence="2 3" key="1">
    <citation type="submission" date="2012-09" db="EMBL/GenBank/DDBJ databases">
        <title>Genome Sequence of alkane-degrading Bacterium Alcanivorax jadensis T9.</title>
        <authorList>
            <person name="Lai Q."/>
            <person name="Shao Z."/>
        </authorList>
    </citation>
    <scope>NUCLEOTIDE SEQUENCE [LARGE SCALE GENOMIC DNA]</scope>
    <source>
        <strain evidence="2 3">T9</strain>
    </source>
</reference>
<organism evidence="2 3">
    <name type="scientific">Alcanivorax jadensis T9</name>
    <dbReference type="NCBI Taxonomy" id="1177181"/>
    <lineage>
        <taxon>Bacteria</taxon>
        <taxon>Pseudomonadati</taxon>
        <taxon>Pseudomonadota</taxon>
        <taxon>Gammaproteobacteria</taxon>
        <taxon>Oceanospirillales</taxon>
        <taxon>Alcanivoracaceae</taxon>
        <taxon>Alcanivorax</taxon>
    </lineage>
</organism>
<sequence length="230" mass="25248">MTAVTTSSRESSHIQQMIHQAMSLCRRHQQPLSILAIRFQELASIKADIGSERIQRLLAKVLHQMHTTKRCEDGLVSSQSGQSLFVVLPATAVDGAVAMAQRLQQWFSSQEFELDEFCISLPTRISVHCASQEEEEGVVQLLNRAFNTLEKTSDTDHIALSESAGKQLDALQSAPEATDQLSRQLLELANGADQASLMKVLSPALSVLDEGLRLQLVDQLLEASTQAKAI</sequence>
<evidence type="ECO:0000313" key="2">
    <source>
        <dbReference type="EMBL" id="KGD61247.1"/>
    </source>
</evidence>
<comment type="caution">
    <text evidence="2">The sequence shown here is derived from an EMBL/GenBank/DDBJ whole genome shotgun (WGS) entry which is preliminary data.</text>
</comment>
<evidence type="ECO:0000313" key="3">
    <source>
        <dbReference type="Proteomes" id="UP000029443"/>
    </source>
</evidence>
<dbReference type="Pfam" id="PF00990">
    <property type="entry name" value="GGDEF"/>
    <property type="match status" value="1"/>
</dbReference>
<dbReference type="InterPro" id="IPR000160">
    <property type="entry name" value="GGDEF_dom"/>
</dbReference>
<evidence type="ECO:0000259" key="1">
    <source>
        <dbReference type="PROSITE" id="PS50887"/>
    </source>
</evidence>
<accession>A0ABR4WCR0</accession>
<gene>
    <name evidence="2" type="ORF">T9A_01696</name>
</gene>
<keyword evidence="3" id="KW-1185">Reference proteome</keyword>
<dbReference type="PROSITE" id="PS50887">
    <property type="entry name" value="GGDEF"/>
    <property type="match status" value="1"/>
</dbReference>
<dbReference type="Gene3D" id="3.30.70.270">
    <property type="match status" value="1"/>
</dbReference>
<dbReference type="SUPFAM" id="SSF55073">
    <property type="entry name" value="Nucleotide cyclase"/>
    <property type="match status" value="1"/>
</dbReference>
<dbReference type="EMBL" id="ARXU01000005">
    <property type="protein sequence ID" value="KGD61247.1"/>
    <property type="molecule type" value="Genomic_DNA"/>
</dbReference>
<dbReference type="Proteomes" id="UP000029443">
    <property type="component" value="Unassembled WGS sequence"/>
</dbReference>
<dbReference type="NCBIfam" id="TIGR00254">
    <property type="entry name" value="GGDEF"/>
    <property type="match status" value="1"/>
</dbReference>
<name>A0ABR4WCR0_9GAMM</name>
<proteinExistence type="predicted"/>
<protein>
    <submittedName>
        <fullName evidence="2">Diguanylate cyclase</fullName>
    </submittedName>
</protein>
<dbReference type="InterPro" id="IPR029787">
    <property type="entry name" value="Nucleotide_cyclase"/>
</dbReference>